<evidence type="ECO:0000313" key="1">
    <source>
        <dbReference type="EMBL" id="ALA46613.1"/>
    </source>
</evidence>
<dbReference type="Proteomes" id="UP000203939">
    <property type="component" value="Segment"/>
</dbReference>
<dbReference type="EMBL" id="KT207918">
    <property type="protein sequence ID" value="ALA46613.1"/>
    <property type="molecule type" value="Genomic_DNA"/>
</dbReference>
<name>A0A0K2FKG6_9CAUD</name>
<proteinExistence type="predicted"/>
<sequence length="158" mass="18438">MADKRQDEFYVGLNVLPHLTKGWWRKEGTTDAYSIIEGNIVHWDMLNKEQRIDNSLSFAVLAQGTFIYQYYSESKDYKHVKAKYSEWIMEKTDLAGVMTAGKKLVIVEHEETRMMDIPMLDDGNYKPISVDDLLYELHQLDLVDIQNILKNATFWVGI</sequence>
<reference evidence="1 2" key="1">
    <citation type="journal article" date="2015" name="Genome Announc.">
        <title>Genome Sequences of Two Bacillus cereus Group Bacteriophages, Eyuki and AvesoBmore.</title>
        <authorList>
            <person name="Erill I."/>
            <person name="Caruso S.M."/>
        </authorList>
    </citation>
    <scope>NUCLEOTIDE SEQUENCE [LARGE SCALE GENOMIC DNA]</scope>
</reference>
<gene>
    <name evidence="1" type="ORF">EYUKI_157</name>
</gene>
<organism evidence="1 2">
    <name type="scientific">Bacillus phage Eyuki</name>
    <dbReference type="NCBI Taxonomy" id="1690431"/>
    <lineage>
        <taxon>Viruses</taxon>
        <taxon>Duplodnaviria</taxon>
        <taxon>Heunggongvirae</taxon>
        <taxon>Uroviricota</taxon>
        <taxon>Caudoviricetes</taxon>
        <taxon>Herelleviridae</taxon>
        <taxon>Bastillevirinae</taxon>
        <taxon>Wphvirus</taxon>
        <taxon>Wphvirus megatron</taxon>
    </lineage>
</organism>
<accession>A0A0K2FKG6</accession>
<dbReference type="KEGG" id="vg:26638533"/>
<evidence type="ECO:0000313" key="2">
    <source>
        <dbReference type="Proteomes" id="UP000203939"/>
    </source>
</evidence>
<dbReference type="RefSeq" id="YP_009212097.1">
    <property type="nucleotide sequence ID" value="NC_028944.1"/>
</dbReference>
<protein>
    <submittedName>
        <fullName evidence="1">Uncharacterized protein</fullName>
    </submittedName>
</protein>